<dbReference type="EMBL" id="JASBWT010000019">
    <property type="protein sequence ID" value="KAJ9096414.1"/>
    <property type="molecule type" value="Genomic_DNA"/>
</dbReference>
<gene>
    <name evidence="1" type="ORF">QFC21_005236</name>
</gene>
<name>A0ACC2VAN1_9TREE</name>
<organism evidence="1 2">
    <name type="scientific">Naganishia friedmannii</name>
    <dbReference type="NCBI Taxonomy" id="89922"/>
    <lineage>
        <taxon>Eukaryota</taxon>
        <taxon>Fungi</taxon>
        <taxon>Dikarya</taxon>
        <taxon>Basidiomycota</taxon>
        <taxon>Agaricomycotina</taxon>
        <taxon>Tremellomycetes</taxon>
        <taxon>Filobasidiales</taxon>
        <taxon>Filobasidiaceae</taxon>
        <taxon>Naganishia</taxon>
    </lineage>
</organism>
<keyword evidence="2" id="KW-1185">Reference proteome</keyword>
<accession>A0ACC2VAN1</accession>
<dbReference type="Proteomes" id="UP001227268">
    <property type="component" value="Unassembled WGS sequence"/>
</dbReference>
<sequence>MSLRHLLLLASCLCSPAIAKVFTEQNGTITYLNHNDDVELASAATASAYASITTTSVPSAYTSFTSVASVSSTASATTYTSLGATISTKPYSIPVSVSTSSSSALPMAHIVGKTSEVPVDTVHLAQPNNETKPPFVGKRRLQSTRRVVADAFDDIHHIKHLKTNQSAFYDTYNQGPHDGAVSSDGYILSDFSDTDEMRLRILLSSQADRIFSFASRPFYGYVVDAGIARLPKNWDQRTDPPQLHDIAKQWRTKISVLDRQIEMNRSNRREEEKRSTRFRQEEMEKVRILDRKTKELDETIRESYADISARELLADIMYDKLHKSTAAHMNEVFNFKYKVATTDINSKAVAIYFPPMYPPLRFSPFHQLLQTMKDLFKASTWRRGSKWLVAQVTQKERHTWLEADVITATDVIVNTLITIPPGKLEKKLELMRASTLVSGAPDQAREVLDAHPHLAYALSQAMLLLNVTEPAVISRVQPVAPFQPTATIYRPGPTVTVLPTSPAEPKDWTWDDVYFGYEDGKHVSLEDLRDLALPPWSQDDRSFGKNYRCSCRDRSLDEKRMLIEEGSPFDELVPCMMNALPDSAKPGLVDDLIRVALYHARWTPYLILLACALNLCLIASYLGGYFGGLLYTLLHPRSVHTPDDEAADIDDLLDEEYDPSDSEDDEQHAHEDQHQHLSVTVIGIRTAWLIIIFDGNT</sequence>
<evidence type="ECO:0000313" key="1">
    <source>
        <dbReference type="EMBL" id="KAJ9096414.1"/>
    </source>
</evidence>
<proteinExistence type="predicted"/>
<evidence type="ECO:0000313" key="2">
    <source>
        <dbReference type="Proteomes" id="UP001227268"/>
    </source>
</evidence>
<comment type="caution">
    <text evidence="1">The sequence shown here is derived from an EMBL/GenBank/DDBJ whole genome shotgun (WGS) entry which is preliminary data.</text>
</comment>
<protein>
    <submittedName>
        <fullName evidence="1">Uncharacterized protein</fullName>
    </submittedName>
</protein>
<reference evidence="1" key="1">
    <citation type="submission" date="2023-04" db="EMBL/GenBank/DDBJ databases">
        <title>Draft Genome sequencing of Naganishia species isolated from polar environments using Oxford Nanopore Technology.</title>
        <authorList>
            <person name="Leo P."/>
            <person name="Venkateswaran K."/>
        </authorList>
    </citation>
    <scope>NUCLEOTIDE SEQUENCE</scope>
    <source>
        <strain evidence="1">MNA-CCFEE 5423</strain>
    </source>
</reference>